<evidence type="ECO:0000256" key="5">
    <source>
        <dbReference type="ARBA" id="ARBA00022989"/>
    </source>
</evidence>
<gene>
    <name evidence="10" type="ORF">LCGC14_1218390</name>
</gene>
<protein>
    <recommendedName>
        <fullName evidence="9">Pycsar effector protein domain-containing protein</fullName>
    </recommendedName>
</protein>
<dbReference type="InterPro" id="IPR043760">
    <property type="entry name" value="PycTM_dom"/>
</dbReference>
<feature type="transmembrane region" description="Helical" evidence="8">
    <location>
        <begin position="35"/>
        <end position="54"/>
    </location>
</feature>
<feature type="domain" description="Pycsar effector protein" evidence="9">
    <location>
        <begin position="24"/>
        <end position="159"/>
    </location>
</feature>
<evidence type="ECO:0000256" key="8">
    <source>
        <dbReference type="SAM" id="Phobius"/>
    </source>
</evidence>
<dbReference type="AlphaFoldDB" id="A0A0F9LZB2"/>
<comment type="caution">
    <text evidence="10">The sequence shown here is derived from an EMBL/GenBank/DDBJ whole genome shotgun (WGS) entry which is preliminary data.</text>
</comment>
<evidence type="ECO:0000256" key="2">
    <source>
        <dbReference type="ARBA" id="ARBA00022475"/>
    </source>
</evidence>
<keyword evidence="5 8" id="KW-1133">Transmembrane helix</keyword>
<keyword evidence="7 8" id="KW-0472">Membrane</keyword>
<evidence type="ECO:0000256" key="4">
    <source>
        <dbReference type="ARBA" id="ARBA00022741"/>
    </source>
</evidence>
<name>A0A0F9LZB2_9ZZZZ</name>
<reference evidence="10" key="1">
    <citation type="journal article" date="2015" name="Nature">
        <title>Complex archaea that bridge the gap between prokaryotes and eukaryotes.</title>
        <authorList>
            <person name="Spang A."/>
            <person name="Saw J.H."/>
            <person name="Jorgensen S.L."/>
            <person name="Zaremba-Niedzwiedzka K."/>
            <person name="Martijn J."/>
            <person name="Lind A.E."/>
            <person name="van Eijk R."/>
            <person name="Schleper C."/>
            <person name="Guy L."/>
            <person name="Ettema T.J."/>
        </authorList>
    </citation>
    <scope>NUCLEOTIDE SEQUENCE</scope>
</reference>
<feature type="transmembrane region" description="Helical" evidence="8">
    <location>
        <begin position="12"/>
        <end position="28"/>
    </location>
</feature>
<evidence type="ECO:0000256" key="3">
    <source>
        <dbReference type="ARBA" id="ARBA00022692"/>
    </source>
</evidence>
<feature type="transmembrane region" description="Helical" evidence="8">
    <location>
        <begin position="140"/>
        <end position="161"/>
    </location>
</feature>
<dbReference type="Pfam" id="PF18967">
    <property type="entry name" value="PycTM"/>
    <property type="match status" value="1"/>
</dbReference>
<keyword evidence="3 8" id="KW-0812">Transmembrane</keyword>
<evidence type="ECO:0000256" key="1">
    <source>
        <dbReference type="ARBA" id="ARBA00004236"/>
    </source>
</evidence>
<accession>A0A0F9LZB2</accession>
<keyword evidence="6" id="KW-0051">Antiviral defense</keyword>
<keyword evidence="4" id="KW-0547">Nucleotide-binding</keyword>
<feature type="transmembrane region" description="Helical" evidence="8">
    <location>
        <begin position="60"/>
        <end position="85"/>
    </location>
</feature>
<evidence type="ECO:0000256" key="7">
    <source>
        <dbReference type="ARBA" id="ARBA00023136"/>
    </source>
</evidence>
<sequence>MTSKEEPVSAQLAASLLSPFVLYMAGRIDAADRRATLVGGGGMAFIAYLLDTAQAKVDSFITFFLFAGAFGIAVFSVLLAGLALFPRVSSADDWPSKIFLGRDQGAGILEAILSSETKALSGMIDSQILLGRILAKKNRYTYKAGIAFLSSFAIYAPSVFLGS</sequence>
<organism evidence="10">
    <name type="scientific">marine sediment metagenome</name>
    <dbReference type="NCBI Taxonomy" id="412755"/>
    <lineage>
        <taxon>unclassified sequences</taxon>
        <taxon>metagenomes</taxon>
        <taxon>ecological metagenomes</taxon>
    </lineage>
</organism>
<evidence type="ECO:0000259" key="9">
    <source>
        <dbReference type="Pfam" id="PF18967"/>
    </source>
</evidence>
<dbReference type="EMBL" id="LAZR01006392">
    <property type="protein sequence ID" value="KKM92441.1"/>
    <property type="molecule type" value="Genomic_DNA"/>
</dbReference>
<comment type="subcellular location">
    <subcellularLocation>
        <location evidence="1">Cell membrane</location>
    </subcellularLocation>
</comment>
<keyword evidence="2" id="KW-1003">Cell membrane</keyword>
<evidence type="ECO:0000256" key="6">
    <source>
        <dbReference type="ARBA" id="ARBA00023118"/>
    </source>
</evidence>
<proteinExistence type="predicted"/>
<evidence type="ECO:0000313" key="10">
    <source>
        <dbReference type="EMBL" id="KKM92441.1"/>
    </source>
</evidence>